<dbReference type="Gene3D" id="2.170.16.10">
    <property type="entry name" value="Hedgehog/Intein (Hint) domain"/>
    <property type="match status" value="1"/>
</dbReference>
<evidence type="ECO:0000313" key="5">
    <source>
        <dbReference type="Proteomes" id="UP000663865"/>
    </source>
</evidence>
<dbReference type="Proteomes" id="UP000663865">
    <property type="component" value="Unassembled WGS sequence"/>
</dbReference>
<dbReference type="InterPro" id="IPR036844">
    <property type="entry name" value="Hint_dom_sf"/>
</dbReference>
<reference evidence="3" key="1">
    <citation type="submission" date="2021-02" db="EMBL/GenBank/DDBJ databases">
        <authorList>
            <person name="Nowell W R."/>
        </authorList>
    </citation>
    <scope>NUCLEOTIDE SEQUENCE</scope>
</reference>
<protein>
    <recommendedName>
        <fullName evidence="2">Hint domain-containing protein</fullName>
    </recommendedName>
</protein>
<dbReference type="PANTHER" id="PTHR11889:SF31">
    <property type="entry name" value="PROTEIN HEDGEHOG"/>
    <property type="match status" value="1"/>
</dbReference>
<proteinExistence type="predicted"/>
<dbReference type="SMART" id="SM00305">
    <property type="entry name" value="HintC"/>
    <property type="match status" value="1"/>
</dbReference>
<dbReference type="GO" id="GO:0016540">
    <property type="term" value="P:protein autoprocessing"/>
    <property type="evidence" value="ECO:0007669"/>
    <property type="project" value="InterPro"/>
</dbReference>
<sequence>MSLPLMQMLQTLIVLSINVHEESRANNRFGMSMIKRFDSTCVCHEVSVSDCMQYTCTTAARVSCFPGSSQLILEDGSFKALSAATIGDRVLVNKDNAYEPIIGFIHAKREDLFEFLAIEVQSAGSNLTSTLLVSCNHLIFDFDSGDARFAGKFRVGDRVQMLHNDQILPGEVIKVKLTKQQGFYAPLTKSGTIVVNGVLASNYATVSNHALAHRVMGIYRWWISLFGASASSEHLPWLMEALMSVEKMIRWCSGQVLTGSHIYDGVFEVSTII</sequence>
<dbReference type="PRINTS" id="PR00632">
    <property type="entry name" value="SONICHHOG"/>
</dbReference>
<dbReference type="PANTHER" id="PTHR11889">
    <property type="entry name" value="HEDGEHOG"/>
    <property type="match status" value="1"/>
</dbReference>
<dbReference type="Pfam" id="PF01079">
    <property type="entry name" value="Hint"/>
    <property type="match status" value="1"/>
</dbReference>
<organism evidence="3 5">
    <name type="scientific">Rotaria socialis</name>
    <dbReference type="NCBI Taxonomy" id="392032"/>
    <lineage>
        <taxon>Eukaryota</taxon>
        <taxon>Metazoa</taxon>
        <taxon>Spiralia</taxon>
        <taxon>Gnathifera</taxon>
        <taxon>Rotifera</taxon>
        <taxon>Eurotatoria</taxon>
        <taxon>Bdelloidea</taxon>
        <taxon>Philodinida</taxon>
        <taxon>Philodinidae</taxon>
        <taxon>Rotaria</taxon>
    </lineage>
</organism>
<dbReference type="EMBL" id="CAJNYV010002160">
    <property type="protein sequence ID" value="CAF3458289.1"/>
    <property type="molecule type" value="Genomic_DNA"/>
</dbReference>
<dbReference type="InterPro" id="IPR001767">
    <property type="entry name" value="Hedgehog_Hint"/>
</dbReference>
<dbReference type="InterPro" id="IPR001657">
    <property type="entry name" value="Hedgehog"/>
</dbReference>
<dbReference type="AlphaFoldDB" id="A0A818EG90"/>
<evidence type="ECO:0000256" key="1">
    <source>
        <dbReference type="ARBA" id="ARBA00022473"/>
    </source>
</evidence>
<dbReference type="CDD" id="cd00081">
    <property type="entry name" value="Hint"/>
    <property type="match status" value="1"/>
</dbReference>
<evidence type="ECO:0000313" key="4">
    <source>
        <dbReference type="EMBL" id="CAF4865853.1"/>
    </source>
</evidence>
<comment type="caution">
    <text evidence="3">The sequence shown here is derived from an EMBL/GenBank/DDBJ whole genome shotgun (WGS) entry which is preliminary data.</text>
</comment>
<gene>
    <name evidence="3" type="ORF">KIK155_LOCUS12896</name>
    <name evidence="4" type="ORF">TOA249_LOCUS28083</name>
</gene>
<dbReference type="InterPro" id="IPR003586">
    <property type="entry name" value="Hint_dom_C"/>
</dbReference>
<dbReference type="GO" id="GO:0007267">
    <property type="term" value="P:cell-cell signaling"/>
    <property type="evidence" value="ECO:0007669"/>
    <property type="project" value="InterPro"/>
</dbReference>
<keyword evidence="1" id="KW-0217">Developmental protein</keyword>
<dbReference type="EMBL" id="CAJOBS010003783">
    <property type="protein sequence ID" value="CAF4865853.1"/>
    <property type="molecule type" value="Genomic_DNA"/>
</dbReference>
<dbReference type="InterPro" id="IPR050387">
    <property type="entry name" value="Hedgehog_Signaling"/>
</dbReference>
<evidence type="ECO:0000313" key="3">
    <source>
        <dbReference type="EMBL" id="CAF3458289.1"/>
    </source>
</evidence>
<dbReference type="Proteomes" id="UP000663838">
    <property type="component" value="Unassembled WGS sequence"/>
</dbReference>
<feature type="domain" description="Hint" evidence="2">
    <location>
        <begin position="164"/>
        <end position="208"/>
    </location>
</feature>
<accession>A0A818EG90</accession>
<dbReference type="SUPFAM" id="SSF51294">
    <property type="entry name" value="Hedgehog/intein (Hint) domain"/>
    <property type="match status" value="1"/>
</dbReference>
<name>A0A818EG90_9BILA</name>
<evidence type="ECO:0000259" key="2">
    <source>
        <dbReference type="SMART" id="SM00305"/>
    </source>
</evidence>